<protein>
    <submittedName>
        <fullName evidence="1">HipA family protein</fullName>
    </submittedName>
</protein>
<dbReference type="InterPro" id="IPR052028">
    <property type="entry name" value="HipA_Ser/Thr_kinase"/>
</dbReference>
<sequence length="223" mass="25861">MSELTDLLLQGPRSAPELRQRLAISQATFSRLVAREDRVIRFGKARATRYALLRPYRGIERIPVWRVDDTGKAHKFADIRLCWPQGSCLVTGADGDEQWFDGLPWYLTDLRPQGFLGRAWGRKLAAQLNLTDDIRLWQEEDVLYALTVFNGEYTGGWLVGRGIISDGLLHNTLRKFLWIKNSPITNSWQVMHWQEKLWVLLRAASSQNLPTMHKRRQAINMCW</sequence>
<proteinExistence type="predicted"/>
<reference evidence="1" key="1">
    <citation type="journal article" date="2013" name="PLoS ONE">
        <title>Metagenomic insights into the carbohydrate-active enzymes carried by the microorganisms adhering to solid digesta in the rumen of cows.</title>
        <authorList>
            <person name="Wang L."/>
            <person name="Hatem A."/>
            <person name="Catalyurek U.V."/>
            <person name="Morrison M."/>
            <person name="Yu Z."/>
        </authorList>
    </citation>
    <scope>NUCLEOTIDE SEQUENCE</scope>
</reference>
<dbReference type="PANTHER" id="PTHR37419:SF8">
    <property type="entry name" value="TOXIN YJJJ"/>
    <property type="match status" value="1"/>
</dbReference>
<dbReference type="GO" id="GO:0005829">
    <property type="term" value="C:cytosol"/>
    <property type="evidence" value="ECO:0007669"/>
    <property type="project" value="TreeGrafter"/>
</dbReference>
<dbReference type="PANTHER" id="PTHR37419">
    <property type="entry name" value="SERINE/THREONINE-PROTEIN KINASE TOXIN HIPA"/>
    <property type="match status" value="1"/>
</dbReference>
<dbReference type="AlphaFoldDB" id="W0FSI6"/>
<dbReference type="GO" id="GO:0004674">
    <property type="term" value="F:protein serine/threonine kinase activity"/>
    <property type="evidence" value="ECO:0007669"/>
    <property type="project" value="TreeGrafter"/>
</dbReference>
<dbReference type="EMBL" id="KC246899">
    <property type="protein sequence ID" value="AHF26499.1"/>
    <property type="molecule type" value="Genomic_DNA"/>
</dbReference>
<organism evidence="1">
    <name type="scientific">uncultured bacterium Contig186</name>
    <dbReference type="NCBI Taxonomy" id="1393522"/>
    <lineage>
        <taxon>Bacteria</taxon>
        <taxon>environmental samples</taxon>
    </lineage>
</organism>
<name>W0FSI6_9BACT</name>
<evidence type="ECO:0000313" key="1">
    <source>
        <dbReference type="EMBL" id="AHF26499.1"/>
    </source>
</evidence>
<accession>W0FSI6</accession>